<dbReference type="EC" id="2.7.10.1" evidence="2"/>
<dbReference type="InterPro" id="IPR001245">
    <property type="entry name" value="Ser-Thr/Tyr_kinase_cat_dom"/>
</dbReference>
<evidence type="ECO:0000313" key="21">
    <source>
        <dbReference type="EMBL" id="KAI7804846.1"/>
    </source>
</evidence>
<protein>
    <recommendedName>
        <fullName evidence="2">receptor protein-tyrosine kinase</fullName>
        <ecNumber evidence="2">2.7.10.1</ecNumber>
    </recommendedName>
</protein>
<gene>
    <name evidence="21" type="ORF">IRJ41_021484</name>
</gene>
<evidence type="ECO:0000256" key="14">
    <source>
        <dbReference type="ARBA" id="ARBA00023170"/>
    </source>
</evidence>
<dbReference type="GO" id="GO:0005524">
    <property type="term" value="F:ATP binding"/>
    <property type="evidence" value="ECO:0007669"/>
    <property type="project" value="UniProtKB-UniRule"/>
</dbReference>
<dbReference type="InterPro" id="IPR050122">
    <property type="entry name" value="RTK"/>
</dbReference>
<dbReference type="InterPro" id="IPR055163">
    <property type="entry name" value="ALK/LTK-like_GRD"/>
</dbReference>
<dbReference type="GO" id="GO:0045664">
    <property type="term" value="P:regulation of neuron differentiation"/>
    <property type="evidence" value="ECO:0007669"/>
    <property type="project" value="TreeGrafter"/>
</dbReference>
<dbReference type="Gene3D" id="2.60.120.200">
    <property type="match status" value="1"/>
</dbReference>
<keyword evidence="11 19" id="KW-0472">Membrane</keyword>
<comment type="caution">
    <text evidence="16">Lacks conserved residue(s) required for the propagation of feature annotation.</text>
</comment>
<feature type="region of interest" description="Disordered" evidence="18">
    <location>
        <begin position="1099"/>
        <end position="1127"/>
    </location>
</feature>
<feature type="non-terminal residue" evidence="21">
    <location>
        <position position="1268"/>
    </location>
</feature>
<evidence type="ECO:0000256" key="8">
    <source>
        <dbReference type="ARBA" id="ARBA00022777"/>
    </source>
</evidence>
<keyword evidence="6" id="KW-0732">Signal</keyword>
<keyword evidence="8 21" id="KW-0418">Kinase</keyword>
<organism evidence="21 22">
    <name type="scientific">Triplophysa rosa</name>
    <name type="common">Cave loach</name>
    <dbReference type="NCBI Taxonomy" id="992332"/>
    <lineage>
        <taxon>Eukaryota</taxon>
        <taxon>Metazoa</taxon>
        <taxon>Chordata</taxon>
        <taxon>Craniata</taxon>
        <taxon>Vertebrata</taxon>
        <taxon>Euteleostomi</taxon>
        <taxon>Actinopterygii</taxon>
        <taxon>Neopterygii</taxon>
        <taxon>Teleostei</taxon>
        <taxon>Ostariophysi</taxon>
        <taxon>Cypriniformes</taxon>
        <taxon>Nemacheilidae</taxon>
        <taxon>Triplophysa</taxon>
    </lineage>
</organism>
<feature type="compositionally biased region" description="Polar residues" evidence="18">
    <location>
        <begin position="1225"/>
        <end position="1235"/>
    </location>
</feature>
<dbReference type="FunFam" id="1.10.510.10:FF:001927">
    <property type="entry name" value="Receptor protein-tyrosine kinase"/>
    <property type="match status" value="1"/>
</dbReference>
<evidence type="ECO:0000256" key="9">
    <source>
        <dbReference type="ARBA" id="ARBA00022840"/>
    </source>
</evidence>
<comment type="caution">
    <text evidence="21">The sequence shown here is derived from an EMBL/GenBank/DDBJ whole genome shotgun (WGS) entry which is preliminary data.</text>
</comment>
<evidence type="ECO:0000256" key="15">
    <source>
        <dbReference type="ARBA" id="ARBA00023180"/>
    </source>
</evidence>
<accession>A0A9W7TXI2</accession>
<feature type="region of interest" description="Disordered" evidence="18">
    <location>
        <begin position="960"/>
        <end position="1047"/>
    </location>
</feature>
<evidence type="ECO:0000256" key="2">
    <source>
        <dbReference type="ARBA" id="ARBA00011902"/>
    </source>
</evidence>
<evidence type="ECO:0000256" key="19">
    <source>
        <dbReference type="SAM" id="Phobius"/>
    </source>
</evidence>
<dbReference type="Pfam" id="PF07714">
    <property type="entry name" value="PK_Tyr_Ser-Thr"/>
    <property type="match status" value="2"/>
</dbReference>
<dbReference type="AlphaFoldDB" id="A0A9W7TXI2"/>
<keyword evidence="13 16" id="KW-1015">Disulfide bond</keyword>
<dbReference type="Pfam" id="PF12810">
    <property type="entry name" value="ALK_LTK_GRD"/>
    <property type="match status" value="1"/>
</dbReference>
<evidence type="ECO:0000256" key="18">
    <source>
        <dbReference type="SAM" id="MobiDB-lite"/>
    </source>
</evidence>
<comment type="subcellular location">
    <subcellularLocation>
        <location evidence="1">Cell membrane</location>
        <topology evidence="1">Single-pass type I membrane protein</topology>
    </subcellularLocation>
</comment>
<dbReference type="FunFam" id="3.30.200.20:FF:000117">
    <property type="entry name" value="Tyrosine-protein kinase receptor"/>
    <property type="match status" value="1"/>
</dbReference>
<dbReference type="InterPro" id="IPR017441">
    <property type="entry name" value="Protein_kinase_ATP_BS"/>
</dbReference>
<dbReference type="Gene3D" id="1.10.510.10">
    <property type="entry name" value="Transferase(Phosphotransferase) domain 1"/>
    <property type="match status" value="2"/>
</dbReference>
<dbReference type="PROSITE" id="PS50011">
    <property type="entry name" value="PROTEIN_KINASE_DOM"/>
    <property type="match status" value="1"/>
</dbReference>
<keyword evidence="22" id="KW-1185">Reference proteome</keyword>
<evidence type="ECO:0000256" key="6">
    <source>
        <dbReference type="ARBA" id="ARBA00022729"/>
    </source>
</evidence>
<evidence type="ECO:0000259" key="20">
    <source>
        <dbReference type="PROSITE" id="PS50011"/>
    </source>
</evidence>
<evidence type="ECO:0000256" key="7">
    <source>
        <dbReference type="ARBA" id="ARBA00022741"/>
    </source>
</evidence>
<feature type="region of interest" description="Disordered" evidence="18">
    <location>
        <begin position="526"/>
        <end position="548"/>
    </location>
</feature>
<proteinExistence type="predicted"/>
<evidence type="ECO:0000256" key="12">
    <source>
        <dbReference type="ARBA" id="ARBA00023137"/>
    </source>
</evidence>
<evidence type="ECO:0000256" key="1">
    <source>
        <dbReference type="ARBA" id="ARBA00004251"/>
    </source>
</evidence>
<feature type="domain" description="Protein kinase" evidence="20">
    <location>
        <begin position="709"/>
        <end position="954"/>
    </location>
</feature>
<dbReference type="InterPro" id="IPR002172">
    <property type="entry name" value="LDrepeatLR_classA_rpt"/>
</dbReference>
<feature type="region of interest" description="Disordered" evidence="18">
    <location>
        <begin position="438"/>
        <end position="493"/>
    </location>
</feature>
<evidence type="ECO:0000256" key="3">
    <source>
        <dbReference type="ARBA" id="ARBA00022475"/>
    </source>
</evidence>
<dbReference type="SUPFAM" id="SSF57424">
    <property type="entry name" value="LDL receptor-like module"/>
    <property type="match status" value="1"/>
</dbReference>
<dbReference type="GO" id="GO:0004714">
    <property type="term" value="F:transmembrane receptor protein tyrosine kinase activity"/>
    <property type="evidence" value="ECO:0007669"/>
    <property type="project" value="UniProtKB-EC"/>
</dbReference>
<reference evidence="21" key="1">
    <citation type="submission" date="2021-02" db="EMBL/GenBank/DDBJ databases">
        <title>Comparative genomics reveals that relaxation of natural selection precedes convergent phenotypic evolution of cavefish.</title>
        <authorList>
            <person name="Peng Z."/>
        </authorList>
    </citation>
    <scope>NUCLEOTIDE SEQUENCE</scope>
    <source>
        <tissue evidence="21">Muscle</tissue>
    </source>
</reference>
<evidence type="ECO:0000256" key="4">
    <source>
        <dbReference type="ARBA" id="ARBA00022679"/>
    </source>
</evidence>
<feature type="binding site" evidence="17">
    <location>
        <position position="743"/>
    </location>
    <ligand>
        <name>ATP</name>
        <dbReference type="ChEBI" id="CHEBI:30616"/>
    </ligand>
</feature>
<dbReference type="PANTHER" id="PTHR24416:SF615">
    <property type="entry name" value="ALK TYROSINE KINASE RECEPTOR"/>
    <property type="match status" value="1"/>
</dbReference>
<dbReference type="Proteomes" id="UP001059041">
    <property type="component" value="Linkage Group LG10"/>
</dbReference>
<sequence length="1268" mass="137939">CDASAEDDPKMAEGAGLVSEDQPSPSVSSPETVELRQTEEGLPGATITSYSPLQTLHRPCCLVLVLILLVLSLLFSWAVVHLSLGARSKPFRISSSYNQPGNMERATYDFRFTTNCTIETSRNVTLRGHYHCREGREINVSQLCDFNPDCPQGDDEGEHCRAVLAIDSQPKGRRGSGQVRSPLFFYPLRNAPCMVKFWVCGSSNGVLSLWIIENSTGPEAHRSLWNSTNEDDMGNGWKLITLPLFGLVDLFNLQFNADISSGAGNAFAVDNFTLSMECFLEIVKWIFHTCGATGQDGPTPTQCSNSYRNTNVNVTVGTKGPFKGIQMWRIPETRKYRITAYGAAGGRSVLAVHKSHGVYITGDFLLQKDELLYVLVGQEGEYACPNMVPTMDRICREQQGPSINKTQLKGGGGGGGGATYIFRVEKGVHIPLLIAAGGGGRGYSSQSENPEEVMDKDPSIPGRNGRSGAAGGGGGWNDSAPVPQGGRPLILGAQGGEPCQLMGWKTRGGFGGGGGACTAGGGGGGYRGGSASPDNDPRKDGDDGTSFISPDGEMYLEPLKGMEGDGEVIINPVQNCSHCESGDCHETFEGTVCYCDEDLTLAPDGVSCINSTDVSILYAQPSLSHLALGLSVGTSALIAALLLAVSGVMIMYRRKHTELQSIQLELQSPDCKLSKLRASTIMTDYNPNYCFGGKTASVNDLKEVPRRNISLTRGLGHGAFGEVYEGLAVGIPGEPSPMQVAVKTLPEVCSEQDELDFLMEALIISKFSHQNIVRCIGVSLQALPRFILLELMAGGDLKSFLRETRPRLEHPSSLTMVDLLNIARDIARGCQYLEENQFIHRASYYRKGGRAMLPVKWMPPEAFMEGIFTSKTDTWSFGVLLWEIFSLGYMPYPSRSNQEVLEFVTNGGRMDPPKNCPGPVYRIMTQSWQHQPEDRPNFSTILERIDYCLQDPDVVNVPLPVEYGPIPEEEERVPMRPEDPSAPSLLVNPQGAEDASSAAATNTEQAKRDEDSLHSSMSSQSSDNKCQPVPPSQPHTHHHPHPTVTTTPIAAAKPSSILSAQDGGHVNLAFMQANSSEKESRNGKPTNLWNPTYGSWFLQQQQKRQQAQVQRQTSGPRIPGEGQEQAGRTVTVAEALNLQQQHKQQQYQQQLQHQQQQLQQQGMCRPLLPPPPPPAPAPLLLDSATLAPVPLYRLRRFPCGNIGYGYQEQGLPMEPMPGPQPPPHSGQQRPISLTRASGPEDSRPLLVTMGTVQDSRLPKMEGHNATVL</sequence>
<dbReference type="InterPro" id="IPR011009">
    <property type="entry name" value="Kinase-like_dom_sf"/>
</dbReference>
<keyword evidence="7 17" id="KW-0547">Nucleotide-binding</keyword>
<dbReference type="GO" id="GO:0005886">
    <property type="term" value="C:plasma membrane"/>
    <property type="evidence" value="ECO:0007669"/>
    <property type="project" value="UniProtKB-SubCell"/>
</dbReference>
<keyword evidence="5 19" id="KW-0812">Transmembrane</keyword>
<keyword evidence="15" id="KW-0325">Glycoprotein</keyword>
<feature type="compositionally biased region" description="Pro residues" evidence="18">
    <location>
        <begin position="1214"/>
        <end position="1224"/>
    </location>
</feature>
<dbReference type="InterPro" id="IPR036055">
    <property type="entry name" value="LDL_receptor-like_sf"/>
</dbReference>
<dbReference type="PANTHER" id="PTHR24416">
    <property type="entry name" value="TYROSINE-PROTEIN KINASE RECEPTOR"/>
    <property type="match status" value="1"/>
</dbReference>
<dbReference type="InterPro" id="IPR000719">
    <property type="entry name" value="Prot_kinase_dom"/>
</dbReference>
<dbReference type="Pfam" id="PF00629">
    <property type="entry name" value="MAM"/>
    <property type="match status" value="1"/>
</dbReference>
<dbReference type="GO" id="GO:0007169">
    <property type="term" value="P:cell surface receptor protein tyrosine kinase signaling pathway"/>
    <property type="evidence" value="ECO:0007669"/>
    <property type="project" value="TreeGrafter"/>
</dbReference>
<dbReference type="GO" id="GO:0042127">
    <property type="term" value="P:regulation of cell population proliferation"/>
    <property type="evidence" value="ECO:0007669"/>
    <property type="project" value="TreeGrafter"/>
</dbReference>
<dbReference type="GO" id="GO:0043235">
    <property type="term" value="C:receptor complex"/>
    <property type="evidence" value="ECO:0007669"/>
    <property type="project" value="TreeGrafter"/>
</dbReference>
<feature type="region of interest" description="Disordered" evidence="18">
    <location>
        <begin position="1"/>
        <end position="40"/>
    </location>
</feature>
<evidence type="ECO:0000313" key="22">
    <source>
        <dbReference type="Proteomes" id="UP001059041"/>
    </source>
</evidence>
<evidence type="ECO:0000256" key="11">
    <source>
        <dbReference type="ARBA" id="ARBA00023136"/>
    </source>
</evidence>
<evidence type="ECO:0000256" key="13">
    <source>
        <dbReference type="ARBA" id="ARBA00023157"/>
    </source>
</evidence>
<dbReference type="SMART" id="SM00192">
    <property type="entry name" value="LDLa"/>
    <property type="match status" value="1"/>
</dbReference>
<evidence type="ECO:0000256" key="16">
    <source>
        <dbReference type="PROSITE-ProRule" id="PRU00124"/>
    </source>
</evidence>
<keyword evidence="10 19" id="KW-1133">Transmembrane helix</keyword>
<dbReference type="InterPro" id="IPR013320">
    <property type="entry name" value="ConA-like_dom_sf"/>
</dbReference>
<keyword evidence="9 17" id="KW-0067">ATP-binding</keyword>
<dbReference type="InterPro" id="IPR000998">
    <property type="entry name" value="MAM_dom"/>
</dbReference>
<feature type="region of interest" description="Disordered" evidence="18">
    <location>
        <begin position="1209"/>
        <end position="1244"/>
    </location>
</feature>
<dbReference type="PROSITE" id="PS00107">
    <property type="entry name" value="PROTEIN_KINASE_ATP"/>
    <property type="match status" value="1"/>
</dbReference>
<evidence type="ECO:0000256" key="5">
    <source>
        <dbReference type="ARBA" id="ARBA00022692"/>
    </source>
</evidence>
<keyword evidence="12" id="KW-0829">Tyrosine-protein kinase</keyword>
<feature type="disulfide bond" evidence="16">
    <location>
        <begin position="132"/>
        <end position="150"/>
    </location>
</feature>
<evidence type="ECO:0000256" key="10">
    <source>
        <dbReference type="ARBA" id="ARBA00022989"/>
    </source>
</evidence>
<dbReference type="EMBL" id="JAFHDT010000010">
    <property type="protein sequence ID" value="KAI7804846.1"/>
    <property type="molecule type" value="Genomic_DNA"/>
</dbReference>
<dbReference type="CDD" id="cd00112">
    <property type="entry name" value="LDLa"/>
    <property type="match status" value="1"/>
</dbReference>
<dbReference type="Gene3D" id="3.30.200.20">
    <property type="entry name" value="Phosphorylase Kinase, domain 1"/>
    <property type="match status" value="1"/>
</dbReference>
<dbReference type="SUPFAM" id="SSF49899">
    <property type="entry name" value="Concanavalin A-like lectins/glucanases"/>
    <property type="match status" value="1"/>
</dbReference>
<name>A0A9W7TXI2_TRIRA</name>
<keyword evidence="3" id="KW-1003">Cell membrane</keyword>
<dbReference type="SUPFAM" id="SSF56112">
    <property type="entry name" value="Protein kinase-like (PK-like)"/>
    <property type="match status" value="1"/>
</dbReference>
<evidence type="ECO:0000256" key="17">
    <source>
        <dbReference type="PROSITE-ProRule" id="PRU10141"/>
    </source>
</evidence>
<feature type="compositionally biased region" description="Low complexity" evidence="18">
    <location>
        <begin position="1099"/>
        <end position="1112"/>
    </location>
</feature>
<dbReference type="PROSITE" id="PS50068">
    <property type="entry name" value="LDLRA_2"/>
    <property type="match status" value="1"/>
</dbReference>
<keyword evidence="4" id="KW-0808">Transferase</keyword>
<feature type="transmembrane region" description="Helical" evidence="19">
    <location>
        <begin position="61"/>
        <end position="84"/>
    </location>
</feature>
<keyword evidence="14 21" id="KW-0675">Receptor</keyword>